<dbReference type="Gene3D" id="3.40.50.1000">
    <property type="entry name" value="HAD superfamily/HAD-like"/>
    <property type="match status" value="1"/>
</dbReference>
<keyword evidence="7" id="KW-0406">Ion transport</keyword>
<keyword evidence="5" id="KW-0915">Sodium</keyword>
<feature type="transmembrane region" description="Helical" evidence="8">
    <location>
        <begin position="879"/>
        <end position="897"/>
    </location>
</feature>
<dbReference type="Gene3D" id="3.40.1110.10">
    <property type="entry name" value="Calcium-transporting ATPase, cytoplasmic domain N"/>
    <property type="match status" value="1"/>
</dbReference>
<keyword evidence="11" id="KW-1185">Reference proteome</keyword>
<dbReference type="Gene3D" id="2.70.150.10">
    <property type="entry name" value="Calcium-transporting ATPase, cytoplasmic transduction domain A"/>
    <property type="match status" value="1"/>
</dbReference>
<dbReference type="SUPFAM" id="SSF56784">
    <property type="entry name" value="HAD-like"/>
    <property type="match status" value="1"/>
</dbReference>
<proteinExistence type="predicted"/>
<dbReference type="PRINTS" id="PR00119">
    <property type="entry name" value="CATATPASE"/>
</dbReference>
<reference evidence="10 11" key="1">
    <citation type="submission" date="2015-08" db="EMBL/GenBank/DDBJ databases">
        <title>Ancestral chromatin configuration constrains chromatin evolution on differentiating sex chromosomes in Drosophila.</title>
        <authorList>
            <person name="Zhou Q."/>
            <person name="Bachtrog D."/>
        </authorList>
    </citation>
    <scope>NUCLEOTIDE SEQUENCE [LARGE SCALE GENOMIC DNA]</scope>
    <source>
        <tissue evidence="10">Whole larvae</tissue>
    </source>
</reference>
<evidence type="ECO:0000259" key="9">
    <source>
        <dbReference type="SMART" id="SM00831"/>
    </source>
</evidence>
<dbReference type="InterPro" id="IPR023214">
    <property type="entry name" value="HAD_sf"/>
</dbReference>
<feature type="transmembrane region" description="Helical" evidence="8">
    <location>
        <begin position="944"/>
        <end position="962"/>
    </location>
</feature>
<feature type="domain" description="Cation-transporting P-type ATPase N-terminal" evidence="9">
    <location>
        <begin position="2"/>
        <end position="75"/>
    </location>
</feature>
<dbReference type="SUPFAM" id="SSF81665">
    <property type="entry name" value="Calcium ATPase, transmembrane domain M"/>
    <property type="match status" value="1"/>
</dbReference>
<evidence type="ECO:0000256" key="4">
    <source>
        <dbReference type="ARBA" id="ARBA00022989"/>
    </source>
</evidence>
<dbReference type="InterPro" id="IPR050510">
    <property type="entry name" value="Cation_transp_ATPase_P-type"/>
</dbReference>
<dbReference type="PRINTS" id="PR00121">
    <property type="entry name" value="NAKATPASE"/>
</dbReference>
<dbReference type="Proteomes" id="UP000494163">
    <property type="component" value="Chromosome 2R"/>
</dbReference>
<feature type="transmembrane region" description="Helical" evidence="8">
    <location>
        <begin position="909"/>
        <end position="932"/>
    </location>
</feature>
<dbReference type="InterPro" id="IPR023298">
    <property type="entry name" value="ATPase_P-typ_TM_dom_sf"/>
</dbReference>
<dbReference type="STRING" id="30019.A0A0M4E3P2"/>
<evidence type="ECO:0000256" key="8">
    <source>
        <dbReference type="SAM" id="Phobius"/>
    </source>
</evidence>
<keyword evidence="3 8" id="KW-0812">Transmembrane</keyword>
<dbReference type="GO" id="GO:0000166">
    <property type="term" value="F:nucleotide binding"/>
    <property type="evidence" value="ECO:0007669"/>
    <property type="project" value="InterPro"/>
</dbReference>
<feature type="transmembrane region" description="Helical" evidence="8">
    <location>
        <begin position="811"/>
        <end position="833"/>
    </location>
</feature>
<evidence type="ECO:0000256" key="5">
    <source>
        <dbReference type="ARBA" id="ARBA00023053"/>
    </source>
</evidence>
<dbReference type="AlphaFoldDB" id="A0A0M4E3P2"/>
<dbReference type="InterPro" id="IPR008250">
    <property type="entry name" value="ATPase_P-typ_transduc_dom_A_sf"/>
</dbReference>
<keyword evidence="2" id="KW-1003">Cell membrane</keyword>
<dbReference type="SMR" id="A0A0M4E3P2"/>
<dbReference type="EMBL" id="CP012524">
    <property type="protein sequence ID" value="ALC40504.1"/>
    <property type="molecule type" value="Genomic_DNA"/>
</dbReference>
<dbReference type="InterPro" id="IPR023299">
    <property type="entry name" value="ATPase_P-typ_cyto_dom_N"/>
</dbReference>
<evidence type="ECO:0000256" key="6">
    <source>
        <dbReference type="ARBA" id="ARBA00023136"/>
    </source>
</evidence>
<dbReference type="InterPro" id="IPR006068">
    <property type="entry name" value="ATPase_P-typ_cation-transptr_C"/>
</dbReference>
<evidence type="ECO:0000256" key="3">
    <source>
        <dbReference type="ARBA" id="ARBA00022692"/>
    </source>
</evidence>
<feature type="transmembrane region" description="Helical" evidence="8">
    <location>
        <begin position="737"/>
        <end position="758"/>
    </location>
</feature>
<feature type="transmembrane region" description="Helical" evidence="8">
    <location>
        <begin position="285"/>
        <end position="305"/>
    </location>
</feature>
<dbReference type="Pfam" id="PF13246">
    <property type="entry name" value="Cation_ATPase"/>
    <property type="match status" value="1"/>
</dbReference>
<dbReference type="Pfam" id="PF00122">
    <property type="entry name" value="E1-E2_ATPase"/>
    <property type="match status" value="1"/>
</dbReference>
<gene>
    <name evidence="10" type="ORF">Dbus_chr2Rg83</name>
</gene>
<keyword evidence="4 8" id="KW-1133">Transmembrane helix</keyword>
<dbReference type="PANTHER" id="PTHR43294:SF13">
    <property type="entry name" value="SODIUM_POTASSIUM-TRANSPORTING ATPASE SUBUNIT ALPHA"/>
    <property type="match status" value="1"/>
</dbReference>
<dbReference type="InterPro" id="IPR004014">
    <property type="entry name" value="ATPase_P-typ_cation-transptr_N"/>
</dbReference>
<evidence type="ECO:0000256" key="1">
    <source>
        <dbReference type="ARBA" id="ARBA00004651"/>
    </source>
</evidence>
<dbReference type="SMART" id="SM00831">
    <property type="entry name" value="Cation_ATPase_N"/>
    <property type="match status" value="1"/>
</dbReference>
<dbReference type="PANTHER" id="PTHR43294">
    <property type="entry name" value="SODIUM/POTASSIUM-TRANSPORTING ATPASE SUBUNIT ALPHA"/>
    <property type="match status" value="1"/>
</dbReference>
<dbReference type="Pfam" id="PF00690">
    <property type="entry name" value="Cation_ATPase_N"/>
    <property type="match status" value="1"/>
</dbReference>
<dbReference type="GO" id="GO:0006814">
    <property type="term" value="P:sodium ion transport"/>
    <property type="evidence" value="ECO:0007669"/>
    <property type="project" value="UniProtKB-KW"/>
</dbReference>
<sequence length="985" mass="112202">MHLMDLEQLFRTLKTDPETGLTSAQVSRRLEANGKNRFYLPTDTEPKLFEYLRHCFRGFGFLIFLSALASFFLYIMKKRLDTDKELDPEYCIAGFIMLTFFLVSGFFRLVQANDDIEMVLAFRALMPINCTVLRDGRKKIIRAENVVLGDVLDVVSGDRLAADVRFYTSHGLEVNNVALTGKSAPVRIDPEQTHPNRWLAHNLGFACSHVTKGWGLAIVIACLNDSEVGIMARLCMEPCPKSRATKHIKQVTIYTYIVGIVMFFMLLCTISMVNQPIEWAIEFNVGLMISLAPLYLPSLMFFGLFHARQRLLKQQCYVRNMESAYTLGTTTVICSDLVGTMTQRKFHVSEVYVDEELLLSEDIEWQNASEAKMELLHAALLCNEAVVRPGQRGVPVQEKSLYGLDFDCATLEWARGILPHFAQVRRENERLANKPYDTMEKLQMSVHIRERDGVQERVVYVKGPLEIVLKHCRAEDESESDTEMGIDLVALRAAHNNLKQRGRNTCAYASKVVRASGRITIAHEAYDSHRKSFREFLQVDSYSLELLGMVAIHDPPFPNIRRSVERCRRAGIKLVLLTRASVLYARAIARDVGIISTQSETVEFSSSRLNASQSQRRMFSSAAIDMRNWTERESHHQYWELQQLLLCYENLVFARIAVEQRFMVVNVCQDLGAIVTVIGNTVHHTSAVRHGNVGVATYGSAIACQACADIILLDSNFSTLATAIGTSRLMFINMRKALGYALSSCMPMIMAHFAFILLRVPIRLFVVVSFFIDIFVNLLPALTLFYEKAEEDLMLQMPKVYDDYLMNKRTIFVSFILVGMIEAFAVFITYFVYMASKGFYPKTLLGSSLQWFDHSANDISDSYGQEWSYGARQRLEHKASTIFTLTIIVMQCTNLILSKTARASLFKQGFGNIPLNCAVVYLICLGFVVAYLQLPSMKLERIESYTWFFYCIWPMAVFLALVESVRRYVLRRFPGSWLEVETYYG</sequence>
<dbReference type="InterPro" id="IPR036412">
    <property type="entry name" value="HAD-like_sf"/>
</dbReference>
<dbReference type="OMA" id="RDHEKVA"/>
<dbReference type="Gene3D" id="1.20.1110.10">
    <property type="entry name" value="Calcium-transporting ATPase, transmembrane domain"/>
    <property type="match status" value="1"/>
</dbReference>
<evidence type="ECO:0000256" key="7">
    <source>
        <dbReference type="ARBA" id="ARBA00023201"/>
    </source>
</evidence>
<dbReference type="InterPro" id="IPR059000">
    <property type="entry name" value="ATPase_P-type_domA"/>
</dbReference>
<dbReference type="SUPFAM" id="SSF81660">
    <property type="entry name" value="Metal cation-transporting ATPase, ATP-binding domain N"/>
    <property type="match status" value="1"/>
</dbReference>
<evidence type="ECO:0000313" key="10">
    <source>
        <dbReference type="EMBL" id="ALC40504.1"/>
    </source>
</evidence>
<feature type="transmembrane region" description="Helical" evidence="8">
    <location>
        <begin position="251"/>
        <end position="273"/>
    </location>
</feature>
<feature type="transmembrane region" description="Helical" evidence="8">
    <location>
        <begin position="764"/>
        <end position="786"/>
    </location>
</feature>
<evidence type="ECO:0000313" key="11">
    <source>
        <dbReference type="Proteomes" id="UP000494163"/>
    </source>
</evidence>
<dbReference type="OrthoDB" id="7883161at2759"/>
<comment type="subcellular location">
    <subcellularLocation>
        <location evidence="1">Cell membrane</location>
        <topology evidence="1">Multi-pass membrane protein</topology>
    </subcellularLocation>
</comment>
<feature type="transmembrane region" description="Helical" evidence="8">
    <location>
        <begin position="88"/>
        <end position="110"/>
    </location>
</feature>
<dbReference type="SUPFAM" id="SSF81653">
    <property type="entry name" value="Calcium ATPase, transduction domain A"/>
    <property type="match status" value="1"/>
</dbReference>
<dbReference type="Pfam" id="PF00689">
    <property type="entry name" value="Cation_ATPase_C"/>
    <property type="match status" value="1"/>
</dbReference>
<organism evidence="10 11">
    <name type="scientific">Drosophila busckii</name>
    <name type="common">Fruit fly</name>
    <dbReference type="NCBI Taxonomy" id="30019"/>
    <lineage>
        <taxon>Eukaryota</taxon>
        <taxon>Metazoa</taxon>
        <taxon>Ecdysozoa</taxon>
        <taxon>Arthropoda</taxon>
        <taxon>Hexapoda</taxon>
        <taxon>Insecta</taxon>
        <taxon>Pterygota</taxon>
        <taxon>Neoptera</taxon>
        <taxon>Endopterygota</taxon>
        <taxon>Diptera</taxon>
        <taxon>Brachycera</taxon>
        <taxon>Muscomorpha</taxon>
        <taxon>Ephydroidea</taxon>
        <taxon>Drosophilidae</taxon>
        <taxon>Drosophila</taxon>
    </lineage>
</organism>
<keyword evidence="7" id="KW-0739">Sodium transport</keyword>
<name>A0A0M4E3P2_DROBS</name>
<evidence type="ECO:0000256" key="2">
    <source>
        <dbReference type="ARBA" id="ARBA00022475"/>
    </source>
</evidence>
<dbReference type="GO" id="GO:0005886">
    <property type="term" value="C:plasma membrane"/>
    <property type="evidence" value="ECO:0007669"/>
    <property type="project" value="UniProtKB-SubCell"/>
</dbReference>
<feature type="transmembrane region" description="Helical" evidence="8">
    <location>
        <begin position="56"/>
        <end position="76"/>
    </location>
</feature>
<keyword evidence="7" id="KW-0813">Transport</keyword>
<protein>
    <submittedName>
        <fullName evidence="10">JYalpha</fullName>
    </submittedName>
</protein>
<dbReference type="FunFam" id="1.20.1110.10:FF:000095">
    <property type="entry name" value="Sodium/potassium-transporting ATPase subunit alpha-1"/>
    <property type="match status" value="1"/>
</dbReference>
<accession>A0A0M4E3P2</accession>
<keyword evidence="6 8" id="KW-0472">Membrane</keyword>